<protein>
    <submittedName>
        <fullName evidence="1">Uncharacterized protein</fullName>
    </submittedName>
</protein>
<accession>A0A9X0CWT3</accession>
<keyword evidence="2" id="KW-1185">Reference proteome</keyword>
<proteinExistence type="predicted"/>
<dbReference type="OrthoDB" id="5985139at2759"/>
<dbReference type="Proteomes" id="UP001163046">
    <property type="component" value="Unassembled WGS sequence"/>
</dbReference>
<evidence type="ECO:0000313" key="2">
    <source>
        <dbReference type="Proteomes" id="UP001163046"/>
    </source>
</evidence>
<gene>
    <name evidence="1" type="ORF">OS493_035665</name>
</gene>
<organism evidence="1 2">
    <name type="scientific">Desmophyllum pertusum</name>
    <dbReference type="NCBI Taxonomy" id="174260"/>
    <lineage>
        <taxon>Eukaryota</taxon>
        <taxon>Metazoa</taxon>
        <taxon>Cnidaria</taxon>
        <taxon>Anthozoa</taxon>
        <taxon>Hexacorallia</taxon>
        <taxon>Scleractinia</taxon>
        <taxon>Caryophylliina</taxon>
        <taxon>Caryophylliidae</taxon>
        <taxon>Desmophyllum</taxon>
    </lineage>
</organism>
<name>A0A9X0CWT3_9CNID</name>
<reference evidence="1" key="1">
    <citation type="submission" date="2023-01" db="EMBL/GenBank/DDBJ databases">
        <title>Genome assembly of the deep-sea coral Lophelia pertusa.</title>
        <authorList>
            <person name="Herrera S."/>
            <person name="Cordes E."/>
        </authorList>
    </citation>
    <scope>NUCLEOTIDE SEQUENCE</scope>
    <source>
        <strain evidence="1">USNM1676648</strain>
        <tissue evidence="1">Polyp</tissue>
    </source>
</reference>
<evidence type="ECO:0000313" key="1">
    <source>
        <dbReference type="EMBL" id="KAJ7376304.1"/>
    </source>
</evidence>
<comment type="caution">
    <text evidence="1">The sequence shown here is derived from an EMBL/GenBank/DDBJ whole genome shotgun (WGS) entry which is preliminary data.</text>
</comment>
<dbReference type="AlphaFoldDB" id="A0A9X0CWT3"/>
<dbReference type="EMBL" id="MU826404">
    <property type="protein sequence ID" value="KAJ7376304.1"/>
    <property type="molecule type" value="Genomic_DNA"/>
</dbReference>
<sequence length="115" mass="13452">MENVDFLPSPADNQNYLHDITAIATRVVIKHIPAFNIFKDVTVHHIPHKYSEVMKQKSQQVHLAFFSRMKNVNEEMIDILQQLHNKYLPVDRDEIDGQEVVTILERLFLVGPAYR</sequence>